<feature type="region of interest" description="Disordered" evidence="1">
    <location>
        <begin position="94"/>
        <end position="123"/>
    </location>
</feature>
<evidence type="ECO:0000313" key="3">
    <source>
        <dbReference type="Proteomes" id="UP000674143"/>
    </source>
</evidence>
<dbReference type="RefSeq" id="XP_067062507.1">
    <property type="nucleotide sequence ID" value="XM_067207204.1"/>
</dbReference>
<name>A0A836GP97_9TRYP</name>
<dbReference type="InterPro" id="IPR035979">
    <property type="entry name" value="RBD_domain_sf"/>
</dbReference>
<evidence type="ECO:0000313" key="2">
    <source>
        <dbReference type="EMBL" id="KAG5476274.1"/>
    </source>
</evidence>
<gene>
    <name evidence="2" type="ORF">LSCM4_05255</name>
</gene>
<dbReference type="SUPFAM" id="SSF54928">
    <property type="entry name" value="RNA-binding domain, RBD"/>
    <property type="match status" value="1"/>
</dbReference>
<reference evidence="3" key="2">
    <citation type="journal article" date="2021" name="Sci. Data">
        <title>Chromosome-scale genome sequencing, assembly and annotation of six genomes from subfamily Leishmaniinae.</title>
        <authorList>
            <person name="Almutairi H."/>
            <person name="Urbaniak M.D."/>
            <person name="Bates M.D."/>
            <person name="Jariyapan N."/>
            <person name="Kwakye-Nuako G."/>
            <person name="Thomaz Soccol V."/>
            <person name="Al-Salem W.S."/>
            <person name="Dillon R.J."/>
            <person name="Bates P.A."/>
            <person name="Gatherer D."/>
        </authorList>
    </citation>
    <scope>NUCLEOTIDE SEQUENCE [LARGE SCALE GENOMIC DNA]</scope>
</reference>
<dbReference type="AlphaFoldDB" id="A0A836GP97"/>
<dbReference type="SMR" id="A0A836GP97"/>
<dbReference type="GeneID" id="92361138"/>
<keyword evidence="3" id="KW-1185">Reference proteome</keyword>
<dbReference type="GO" id="GO:0003676">
    <property type="term" value="F:nucleic acid binding"/>
    <property type="evidence" value="ECO:0007669"/>
    <property type="project" value="InterPro"/>
</dbReference>
<protein>
    <submittedName>
        <fullName evidence="2">Uncharacterized protein</fullName>
    </submittedName>
</protein>
<evidence type="ECO:0000256" key="1">
    <source>
        <dbReference type="SAM" id="MobiDB-lite"/>
    </source>
</evidence>
<comment type="caution">
    <text evidence="2">The sequence shown here is derived from an EMBL/GenBank/DDBJ whole genome shotgun (WGS) entry which is preliminary data.</text>
</comment>
<reference evidence="3" key="1">
    <citation type="journal article" date="2021" name="Microbiol. Resour. Announc.">
        <title>LGAAP: Leishmaniinae Genome Assembly and Annotation Pipeline.</title>
        <authorList>
            <person name="Almutairi H."/>
            <person name="Urbaniak M.D."/>
            <person name="Bates M.D."/>
            <person name="Jariyapan N."/>
            <person name="Kwakye-Nuako G."/>
            <person name="Thomaz-Soccol V."/>
            <person name="Al-Salem W.S."/>
            <person name="Dillon R.J."/>
            <person name="Bates P.A."/>
            <person name="Gatherer D."/>
        </authorList>
    </citation>
    <scope>NUCLEOTIDE SEQUENCE [LARGE SCALE GENOMIC DNA]</scope>
</reference>
<feature type="compositionally biased region" description="Low complexity" evidence="1">
    <location>
        <begin position="97"/>
        <end position="109"/>
    </location>
</feature>
<proteinExistence type="predicted"/>
<feature type="region of interest" description="Disordered" evidence="1">
    <location>
        <begin position="196"/>
        <end position="221"/>
    </location>
</feature>
<dbReference type="KEGG" id="loi:92361138"/>
<organism evidence="2 3">
    <name type="scientific">Leishmania orientalis</name>
    <dbReference type="NCBI Taxonomy" id="2249476"/>
    <lineage>
        <taxon>Eukaryota</taxon>
        <taxon>Discoba</taxon>
        <taxon>Euglenozoa</taxon>
        <taxon>Kinetoplastea</taxon>
        <taxon>Metakinetoplastina</taxon>
        <taxon>Trypanosomatida</taxon>
        <taxon>Trypanosomatidae</taxon>
        <taxon>Leishmaniinae</taxon>
        <taxon>Leishmania</taxon>
    </lineage>
</organism>
<dbReference type="Proteomes" id="UP000674143">
    <property type="component" value="Unassembled WGS sequence"/>
</dbReference>
<dbReference type="EMBL" id="JAFHLR010000026">
    <property type="protein sequence ID" value="KAG5476274.1"/>
    <property type="molecule type" value="Genomic_DNA"/>
</dbReference>
<sequence>MPLNLVGRLHRTVYITACPEDSQEDLLHLLLKRCGAIEAWDAVDGRLTVVFQSMNSVSNALTFHGLSFVDLSKKICVWKATDAPPAEAVQQLAIQGSSSTTEATPAEAASTEEEDARRAQRKERRAALQQILNSGAADIVDTSSPEGRRAKVMELCYRQLKALCVLTAAAVKDAKAELQEKKENLARLQDLIRSQEAATKRQREGAVEPGEEAPARARPRV</sequence>
<accession>A0A836GP97</accession>